<dbReference type="PANTHER" id="PTHR42002:SF2">
    <property type="entry name" value="ANAEROBIC C4-DICARBOXYLATE TRANSPORTER DCUC-RELATED"/>
    <property type="match status" value="1"/>
</dbReference>
<evidence type="ECO:0000256" key="2">
    <source>
        <dbReference type="ARBA" id="ARBA00005275"/>
    </source>
</evidence>
<dbReference type="EMBL" id="JAYGHK010000046">
    <property type="protein sequence ID" value="MEA5609248.1"/>
    <property type="molecule type" value="Genomic_DNA"/>
</dbReference>
<feature type="transmembrane region" description="Helical" evidence="8">
    <location>
        <begin position="285"/>
        <end position="311"/>
    </location>
</feature>
<dbReference type="NCBIfam" id="NF037994">
    <property type="entry name" value="DcuC_1"/>
    <property type="match status" value="1"/>
</dbReference>
<evidence type="ECO:0000256" key="3">
    <source>
        <dbReference type="ARBA" id="ARBA00022448"/>
    </source>
</evidence>
<evidence type="ECO:0000256" key="5">
    <source>
        <dbReference type="ARBA" id="ARBA00022692"/>
    </source>
</evidence>
<gene>
    <name evidence="9" type="primary">dcuC</name>
    <name evidence="9" type="ORF">VB695_14450</name>
</gene>
<dbReference type="InterPro" id="IPR018385">
    <property type="entry name" value="C4_dicarb_anaerob_car-like"/>
</dbReference>
<comment type="similarity">
    <text evidence="2">Belongs to the DcuC/DcuD transporter (TC 2.A.61) family.</text>
</comment>
<evidence type="ECO:0000313" key="10">
    <source>
        <dbReference type="Proteomes" id="UP001303285"/>
    </source>
</evidence>
<feature type="transmembrane region" description="Helical" evidence="8">
    <location>
        <begin position="261"/>
        <end position="279"/>
    </location>
</feature>
<feature type="transmembrane region" description="Helical" evidence="8">
    <location>
        <begin position="377"/>
        <end position="400"/>
    </location>
</feature>
<dbReference type="Pfam" id="PF03606">
    <property type="entry name" value="DcuC"/>
    <property type="match status" value="1"/>
</dbReference>
<keyword evidence="3" id="KW-0813">Transport</keyword>
<feature type="transmembrane region" description="Helical" evidence="8">
    <location>
        <begin position="94"/>
        <end position="112"/>
    </location>
</feature>
<keyword evidence="6 8" id="KW-1133">Transmembrane helix</keyword>
<evidence type="ECO:0000256" key="6">
    <source>
        <dbReference type="ARBA" id="ARBA00022989"/>
    </source>
</evidence>
<proteinExistence type="inferred from homology"/>
<protein>
    <submittedName>
        <fullName evidence="9">C4-dicarboxylate transporter DcuC</fullName>
    </submittedName>
</protein>
<reference evidence="9 10" key="1">
    <citation type="submission" date="2023-12" db="EMBL/GenBank/DDBJ databases">
        <title>Baltic Sea Cyanobacteria.</title>
        <authorList>
            <person name="Delbaje E."/>
            <person name="Fewer D.P."/>
            <person name="Shishido T.K."/>
        </authorList>
    </citation>
    <scope>NUCLEOTIDE SEQUENCE [LARGE SCALE GENOMIC DNA]</scope>
    <source>
        <strain evidence="9 10">UHCC 0060</strain>
    </source>
</reference>
<keyword evidence="7 8" id="KW-0472">Membrane</keyword>
<dbReference type="Proteomes" id="UP001303285">
    <property type="component" value="Unassembled WGS sequence"/>
</dbReference>
<evidence type="ECO:0000256" key="1">
    <source>
        <dbReference type="ARBA" id="ARBA00004651"/>
    </source>
</evidence>
<evidence type="ECO:0000256" key="8">
    <source>
        <dbReference type="SAM" id="Phobius"/>
    </source>
</evidence>
<dbReference type="PANTHER" id="PTHR42002">
    <property type="entry name" value="ANAEROBIC C4-DICARBOXYLATE TRANSPORTER DCUC-RELATED"/>
    <property type="match status" value="1"/>
</dbReference>
<feature type="transmembrane region" description="Helical" evidence="8">
    <location>
        <begin position="332"/>
        <end position="357"/>
    </location>
</feature>
<evidence type="ECO:0000256" key="4">
    <source>
        <dbReference type="ARBA" id="ARBA00022475"/>
    </source>
</evidence>
<sequence>MLSIFAPLVIIFIAMIFMFKRVDVRLSLGLSATGLFLIAGKLPQLFVTITQQMTNEKTVVPICTAMGFAYVLRLTECDRHLTHLLLAPLRHGRWLLIPGGIIAAYIVNMAIVSQSSTAAIVGTVLLPLLLAVNITPVIAGSLLLLGSSMGGELFNPGAVEIVKLAELTGQPVAKLVAQVLPINLLASITTLIVFCILAVILSQKAVLLSPEITKVDSDVAQSGKPFHLNLIKALVPLLPLALLFIIPALVQLPKEFSNNSVSIAAAMLIAVTAAGLTTPKESGGLVAAFFEGAGFAYANIISIIIVATIFTDGIKANGLIEVLRNALANRPVAVKITSLILPFTLAGVTGSGSAPAIAVMNVLVPVATTMNLDPVKIGALAAVAAQLGRTLSPVAAVVIMSATISKQPPLNLVKCVVLPLLAGLAAVIVATLCNWV</sequence>
<feature type="transmembrane region" description="Helical" evidence="8">
    <location>
        <begin position="29"/>
        <end position="46"/>
    </location>
</feature>
<feature type="transmembrane region" description="Helical" evidence="8">
    <location>
        <begin position="118"/>
        <end position="145"/>
    </location>
</feature>
<name>A0ABU5USG7_NODSP</name>
<organism evidence="9 10">
    <name type="scientific">Nodularia spumigena UHCC 0060</name>
    <dbReference type="NCBI Taxonomy" id="3110300"/>
    <lineage>
        <taxon>Bacteria</taxon>
        <taxon>Bacillati</taxon>
        <taxon>Cyanobacteriota</taxon>
        <taxon>Cyanophyceae</taxon>
        <taxon>Nostocales</taxon>
        <taxon>Nodulariaceae</taxon>
        <taxon>Nodularia</taxon>
    </lineage>
</organism>
<dbReference type="InterPro" id="IPR004669">
    <property type="entry name" value="C4_dicarb_anaerob_car"/>
</dbReference>
<comment type="caution">
    <text evidence="9">The sequence shown here is derived from an EMBL/GenBank/DDBJ whole genome shotgun (WGS) entry which is preliminary data.</text>
</comment>
<keyword evidence="4" id="KW-1003">Cell membrane</keyword>
<feature type="transmembrane region" description="Helical" evidence="8">
    <location>
        <begin position="412"/>
        <end position="432"/>
    </location>
</feature>
<keyword evidence="5 8" id="KW-0812">Transmembrane</keyword>
<comment type="subcellular location">
    <subcellularLocation>
        <location evidence="1">Cell membrane</location>
        <topology evidence="1">Multi-pass membrane protein</topology>
    </subcellularLocation>
</comment>
<dbReference type="RefSeq" id="WP_323244090.1">
    <property type="nucleotide sequence ID" value="NZ_JAYGHK010000046.1"/>
</dbReference>
<evidence type="ECO:0000313" key="9">
    <source>
        <dbReference type="EMBL" id="MEA5609248.1"/>
    </source>
</evidence>
<evidence type="ECO:0000256" key="7">
    <source>
        <dbReference type="ARBA" id="ARBA00023136"/>
    </source>
</evidence>
<feature type="transmembrane region" description="Helical" evidence="8">
    <location>
        <begin position="226"/>
        <end position="249"/>
    </location>
</feature>
<feature type="transmembrane region" description="Helical" evidence="8">
    <location>
        <begin position="58"/>
        <end position="74"/>
    </location>
</feature>
<feature type="transmembrane region" description="Helical" evidence="8">
    <location>
        <begin position="6"/>
        <end position="22"/>
    </location>
</feature>
<keyword evidence="10" id="KW-1185">Reference proteome</keyword>
<feature type="transmembrane region" description="Helical" evidence="8">
    <location>
        <begin position="184"/>
        <end position="206"/>
    </location>
</feature>
<accession>A0ABU5USG7</accession>